<reference evidence="2" key="1">
    <citation type="submission" date="2023-07" db="EMBL/GenBank/DDBJ databases">
        <authorList>
            <consortium name="AG Swart"/>
            <person name="Singh M."/>
            <person name="Singh A."/>
            <person name="Seah K."/>
            <person name="Emmerich C."/>
        </authorList>
    </citation>
    <scope>NUCLEOTIDE SEQUENCE</scope>
    <source>
        <strain evidence="2">DP1</strain>
    </source>
</reference>
<evidence type="ECO:0000256" key="1">
    <source>
        <dbReference type="SAM" id="MobiDB-lite"/>
    </source>
</evidence>
<protein>
    <submittedName>
        <fullName evidence="2">Uncharacterized protein</fullName>
    </submittedName>
</protein>
<sequence length="429" mass="49294">MTDYCQMWKDVNSDKSYLIKTGGQRNVREDGRNCAKFNHRMSGFLNFKQRMKMAKKTKSIMPDLPTYLSSSYDGESMKPKSSARESARSGYKIFPNKLDNTLSQSSNIYPSISNKSLPASSKKKAKGKKSAASHSCDLKNYKTMMNIKKLNPTEQNSKFVELSPQGLVQRAPTIKQMHETLYPSINKFYDPMRKILALKNKEAQSKLLQQSLGSKLKDSNAPSACLQANKSVVASFDTKNPLKQNKMVPFYSIKSSIKNLGKTVTQNSTNEDESTLKFNQILGNLTACILDDVEIESASSQNSTYNSSFNPQRLRSKTELRKECNLSKRMEKMTLNIDNAYNKAMKKQMKRKPRRTYECGNPTDLWYQDIKWMKKANPVPFEYAKMDENNSKKLASNSRKRKMVKQNYYLSRSSQEHFFLKKVYQKLNF</sequence>
<feature type="compositionally biased region" description="Basic residues" evidence="1">
    <location>
        <begin position="121"/>
        <end position="131"/>
    </location>
</feature>
<dbReference type="AlphaFoldDB" id="A0AAD1UMY5"/>
<comment type="caution">
    <text evidence="2">The sequence shown here is derived from an EMBL/GenBank/DDBJ whole genome shotgun (WGS) entry which is preliminary data.</text>
</comment>
<accession>A0AAD1UMY5</accession>
<feature type="region of interest" description="Disordered" evidence="1">
    <location>
        <begin position="109"/>
        <end position="134"/>
    </location>
</feature>
<evidence type="ECO:0000313" key="2">
    <source>
        <dbReference type="EMBL" id="CAI2370293.1"/>
    </source>
</evidence>
<gene>
    <name evidence="2" type="ORF">ECRASSUSDP1_LOCUS11603</name>
</gene>
<dbReference type="EMBL" id="CAMPGE010011461">
    <property type="protein sequence ID" value="CAI2370293.1"/>
    <property type="molecule type" value="Genomic_DNA"/>
</dbReference>
<keyword evidence="3" id="KW-1185">Reference proteome</keyword>
<organism evidence="2 3">
    <name type="scientific">Euplotes crassus</name>
    <dbReference type="NCBI Taxonomy" id="5936"/>
    <lineage>
        <taxon>Eukaryota</taxon>
        <taxon>Sar</taxon>
        <taxon>Alveolata</taxon>
        <taxon>Ciliophora</taxon>
        <taxon>Intramacronucleata</taxon>
        <taxon>Spirotrichea</taxon>
        <taxon>Hypotrichia</taxon>
        <taxon>Euplotida</taxon>
        <taxon>Euplotidae</taxon>
        <taxon>Moneuplotes</taxon>
    </lineage>
</organism>
<dbReference type="Proteomes" id="UP001295684">
    <property type="component" value="Unassembled WGS sequence"/>
</dbReference>
<name>A0AAD1UMY5_EUPCR</name>
<evidence type="ECO:0000313" key="3">
    <source>
        <dbReference type="Proteomes" id="UP001295684"/>
    </source>
</evidence>
<proteinExistence type="predicted"/>